<gene>
    <name evidence="1" type="ORF">RND81_02G087500</name>
</gene>
<comment type="caution">
    <text evidence="1">The sequence shown here is derived from an EMBL/GenBank/DDBJ whole genome shotgun (WGS) entry which is preliminary data.</text>
</comment>
<evidence type="ECO:0000313" key="1">
    <source>
        <dbReference type="EMBL" id="KAK9748879.1"/>
    </source>
</evidence>
<evidence type="ECO:0000313" key="2">
    <source>
        <dbReference type="Proteomes" id="UP001443914"/>
    </source>
</evidence>
<dbReference type="Proteomes" id="UP001443914">
    <property type="component" value="Unassembled WGS sequence"/>
</dbReference>
<accession>A0AAW1MKF0</accession>
<dbReference type="PANTHER" id="PTHR33710:SF71">
    <property type="entry name" value="ENDONUCLEASE_EXONUCLEASE_PHOSPHATASE DOMAIN-CONTAINING PROTEIN"/>
    <property type="match status" value="1"/>
</dbReference>
<keyword evidence="2" id="KW-1185">Reference proteome</keyword>
<name>A0AAW1MKF0_SAPOF</name>
<sequence length="212" mass="24111">METMINARALEKIRNSCSYTSGLCLSSRGRSGGLGLWWKDINVHLQSYDKNHIAIIVLRDDGETMWKAVGVYGWPNLANKHKTWSMMRTLCTYNHDPIIFFGDFNEILCESEKEGGAIKNERQMDAFLSALDDCALNDMGFQGNVFTWQRGMGDGTLIRERLDRAVATVCWRGLFPNAEVRHFPIYSSDHCAILIQDVAVVTRMSGKRSFKF</sequence>
<organism evidence="1 2">
    <name type="scientific">Saponaria officinalis</name>
    <name type="common">Common soapwort</name>
    <name type="synonym">Lychnis saponaria</name>
    <dbReference type="NCBI Taxonomy" id="3572"/>
    <lineage>
        <taxon>Eukaryota</taxon>
        <taxon>Viridiplantae</taxon>
        <taxon>Streptophyta</taxon>
        <taxon>Embryophyta</taxon>
        <taxon>Tracheophyta</taxon>
        <taxon>Spermatophyta</taxon>
        <taxon>Magnoliopsida</taxon>
        <taxon>eudicotyledons</taxon>
        <taxon>Gunneridae</taxon>
        <taxon>Pentapetalae</taxon>
        <taxon>Caryophyllales</taxon>
        <taxon>Caryophyllaceae</taxon>
        <taxon>Caryophylleae</taxon>
        <taxon>Saponaria</taxon>
    </lineage>
</organism>
<dbReference type="SUPFAM" id="SSF56219">
    <property type="entry name" value="DNase I-like"/>
    <property type="match status" value="1"/>
</dbReference>
<proteinExistence type="predicted"/>
<dbReference type="Gene3D" id="3.60.10.10">
    <property type="entry name" value="Endonuclease/exonuclease/phosphatase"/>
    <property type="match status" value="1"/>
</dbReference>
<evidence type="ECO:0008006" key="3">
    <source>
        <dbReference type="Google" id="ProtNLM"/>
    </source>
</evidence>
<dbReference type="AlphaFoldDB" id="A0AAW1MKF0"/>
<dbReference type="EMBL" id="JBDFQZ010000002">
    <property type="protein sequence ID" value="KAK9748879.1"/>
    <property type="molecule type" value="Genomic_DNA"/>
</dbReference>
<reference evidence="1" key="1">
    <citation type="submission" date="2024-03" db="EMBL/GenBank/DDBJ databases">
        <title>WGS assembly of Saponaria officinalis var. Norfolk2.</title>
        <authorList>
            <person name="Jenkins J."/>
            <person name="Shu S."/>
            <person name="Grimwood J."/>
            <person name="Barry K."/>
            <person name="Goodstein D."/>
            <person name="Schmutz J."/>
            <person name="Leebens-Mack J."/>
            <person name="Osbourn A."/>
        </authorList>
    </citation>
    <scope>NUCLEOTIDE SEQUENCE [LARGE SCALE GENOMIC DNA]</scope>
    <source>
        <strain evidence="1">JIC</strain>
    </source>
</reference>
<dbReference type="InterPro" id="IPR036691">
    <property type="entry name" value="Endo/exonu/phosph_ase_sf"/>
</dbReference>
<dbReference type="PANTHER" id="PTHR33710">
    <property type="entry name" value="BNAC02G09200D PROTEIN"/>
    <property type="match status" value="1"/>
</dbReference>
<protein>
    <recommendedName>
        <fullName evidence="3">Exo_endo_phos domain-containing protein</fullName>
    </recommendedName>
</protein>